<dbReference type="InterPro" id="IPR006963">
    <property type="entry name" value="Mopterin_OxRdtase_4Fe-4S_dom"/>
</dbReference>
<dbReference type="GO" id="GO:0046872">
    <property type="term" value="F:metal ion binding"/>
    <property type="evidence" value="ECO:0007669"/>
    <property type="project" value="UniProtKB-KW"/>
</dbReference>
<dbReference type="AlphaFoldDB" id="A0A0H3A7Q1"/>
<dbReference type="SMART" id="SM00926">
    <property type="entry name" value="Molybdop_Fe4S4"/>
    <property type="match status" value="1"/>
</dbReference>
<dbReference type="HOGENOM" id="CLU_000422_13_3_7"/>
<evidence type="ECO:0000256" key="3">
    <source>
        <dbReference type="ARBA" id="ARBA00023014"/>
    </source>
</evidence>
<keyword evidence="1" id="KW-0479">Metal-binding</keyword>
<dbReference type="SUPFAM" id="SSF53706">
    <property type="entry name" value="Formate dehydrogenase/DMSO reductase, domains 1-3"/>
    <property type="match status" value="1"/>
</dbReference>
<dbReference type="InterPro" id="IPR050612">
    <property type="entry name" value="Prok_Mopterin_Oxidored"/>
</dbReference>
<name>A0A0H3A7Q1_NITV4</name>
<evidence type="ECO:0000313" key="6">
    <source>
        <dbReference type="Proteomes" id="UP000009173"/>
    </source>
</evidence>
<dbReference type="InterPro" id="IPR009010">
    <property type="entry name" value="Asp_de-COase-like_dom_sf"/>
</dbReference>
<dbReference type="Gene3D" id="3.40.228.10">
    <property type="entry name" value="Dimethylsulfoxide Reductase, domain 2"/>
    <property type="match status" value="1"/>
</dbReference>
<protein>
    <submittedName>
        <fullName evidence="5">Molybdopterin oxidoreductase</fullName>
    </submittedName>
</protein>
<dbReference type="InterPro" id="IPR006656">
    <property type="entry name" value="Mopterin_OxRdtase"/>
</dbReference>
<dbReference type="Gene3D" id="3.30.2070.10">
    <property type="entry name" value="Formate dehydrogenase/DMSO reductase"/>
    <property type="match status" value="1"/>
</dbReference>
<dbReference type="Gene3D" id="2.40.40.20">
    <property type="match status" value="1"/>
</dbReference>
<dbReference type="GO" id="GO:0016491">
    <property type="term" value="F:oxidoreductase activity"/>
    <property type="evidence" value="ECO:0007669"/>
    <property type="project" value="InterPro"/>
</dbReference>
<dbReference type="Pfam" id="PF04879">
    <property type="entry name" value="Molybdop_Fe4S4"/>
    <property type="match status" value="1"/>
</dbReference>
<proteinExistence type="predicted"/>
<evidence type="ECO:0000256" key="2">
    <source>
        <dbReference type="ARBA" id="ARBA00023004"/>
    </source>
</evidence>
<dbReference type="Gene3D" id="3.40.50.740">
    <property type="match status" value="1"/>
</dbReference>
<dbReference type="Gene3D" id="2.20.25.90">
    <property type="entry name" value="ADC-like domains"/>
    <property type="match status" value="1"/>
</dbReference>
<dbReference type="CDD" id="cd02766">
    <property type="entry name" value="MopB_3"/>
    <property type="match status" value="1"/>
</dbReference>
<keyword evidence="3" id="KW-0411">Iron-sulfur</keyword>
<evidence type="ECO:0000313" key="5">
    <source>
        <dbReference type="EMBL" id="ABM28540.1"/>
    </source>
</evidence>
<gene>
    <name evidence="5" type="ordered locus">Dvul_1523</name>
</gene>
<dbReference type="Pfam" id="PF00384">
    <property type="entry name" value="Molybdopterin"/>
    <property type="match status" value="1"/>
</dbReference>
<dbReference type="KEGG" id="dvl:Dvul_1523"/>
<dbReference type="Proteomes" id="UP000009173">
    <property type="component" value="Chromosome"/>
</dbReference>
<feature type="domain" description="4Fe-4S Mo/W bis-MGD-type" evidence="4">
    <location>
        <begin position="5"/>
        <end position="62"/>
    </location>
</feature>
<dbReference type="PANTHER" id="PTHR43742">
    <property type="entry name" value="TRIMETHYLAMINE-N-OXIDE REDUCTASE"/>
    <property type="match status" value="1"/>
</dbReference>
<dbReference type="PANTHER" id="PTHR43742:SF6">
    <property type="entry name" value="OXIDOREDUCTASE YYAE-RELATED"/>
    <property type="match status" value="1"/>
</dbReference>
<reference evidence="6" key="1">
    <citation type="journal article" date="2009" name="Environ. Microbiol.">
        <title>Contribution of mobile genetic elements to Desulfovibrio vulgaris genome plasticity.</title>
        <authorList>
            <person name="Walker C.B."/>
            <person name="Stolyar S."/>
            <person name="Chivian D."/>
            <person name="Pinel N."/>
            <person name="Gabster J.A."/>
            <person name="Dehal P.S."/>
            <person name="He Z."/>
            <person name="Yang Z.K."/>
            <person name="Yen H.C."/>
            <person name="Zhou J."/>
            <person name="Wall J.D."/>
            <person name="Hazen T.C."/>
            <person name="Arkin A.P."/>
            <person name="Stahl D.A."/>
        </authorList>
    </citation>
    <scope>NUCLEOTIDE SEQUENCE [LARGE SCALE GENOMIC DNA]</scope>
    <source>
        <strain evidence="6">DP4</strain>
    </source>
</reference>
<keyword evidence="2" id="KW-0408">Iron</keyword>
<dbReference type="RefSeq" id="WP_011792325.1">
    <property type="nucleotide sequence ID" value="NC_008751.1"/>
</dbReference>
<sequence length="642" mass="69910">MAAHPLRAIGACTLDCPGCCSLVVTTDAEGKPHVSGNPDHPFTQGSICRKGRRMFERLHAPDRVTTPLVRQGDALRPASWDEALGLCATRIDALRDMPERILHIRGFGFRGALAEASRYLFRSLGASATRGSLCDEAGLAASELDFGDNDQHAPADLANASAIVNWGKDLTRSSHHLSLIVRERRKAGIPVLTISPGGDANDAFTDARIRIRPGTDRFLAAAALRRMVIAGDIPPPVIAACTGFEHLRALLLAHEESDLLHTCDARPTDLELLLRWFRSNGGRTATLLGWGMQRHVAGGENVRWVDALAMLSGNVGHAGGGVYYGISSSRNIDARWGKEAGTPARTLCLPLLAHELEQADPPVDFVWVDGSNVVNQIPEATRAAKAFERCGFKVVVDAFLTDTARRADVVLPCALLLEREDILGSYQHDNVQYAAAIFPPPGAAREDFDIIRDLGARLSSPVALPPREDILRRAIDTPHLEVSLEELRERGFSTADRPQVAYEGMRFAHDDGKFHLVDRLSPEPALTQEYPLYLLTVVRATHLHSQMPEDAQQGQPTVHVAPDCTTLAHLDITRPARLVSPYGEMPVRVETLPGLHPDAVMMGRGGWLATGWCPNVLIGARLTDVGEGAAYYSQTVRLEKMD</sequence>
<organism evidence="5 6">
    <name type="scientific">Nitratidesulfovibrio vulgaris (strain DP4)</name>
    <name type="common">Desulfovibrio vulgaris</name>
    <dbReference type="NCBI Taxonomy" id="391774"/>
    <lineage>
        <taxon>Bacteria</taxon>
        <taxon>Pseudomonadati</taxon>
        <taxon>Thermodesulfobacteriota</taxon>
        <taxon>Desulfovibrionia</taxon>
        <taxon>Desulfovibrionales</taxon>
        <taxon>Desulfovibrionaceae</taxon>
        <taxon>Nitratidesulfovibrio</taxon>
    </lineage>
</organism>
<dbReference type="SUPFAM" id="SSF50692">
    <property type="entry name" value="ADC-like"/>
    <property type="match status" value="1"/>
</dbReference>
<accession>A0A0H3A7Q1</accession>
<dbReference type="PROSITE" id="PS51669">
    <property type="entry name" value="4FE4S_MOW_BIS_MGD"/>
    <property type="match status" value="1"/>
</dbReference>
<dbReference type="EMBL" id="CP000527">
    <property type="protein sequence ID" value="ABM28540.1"/>
    <property type="molecule type" value="Genomic_DNA"/>
</dbReference>
<dbReference type="GO" id="GO:0051536">
    <property type="term" value="F:iron-sulfur cluster binding"/>
    <property type="evidence" value="ECO:0007669"/>
    <property type="project" value="UniProtKB-KW"/>
</dbReference>
<evidence type="ECO:0000256" key="1">
    <source>
        <dbReference type="ARBA" id="ARBA00022723"/>
    </source>
</evidence>
<evidence type="ECO:0000259" key="4">
    <source>
        <dbReference type="PROSITE" id="PS51669"/>
    </source>
</evidence>